<proteinExistence type="predicted"/>
<name>A0A433DDX6_9FUNG</name>
<gene>
    <name evidence="1" type="ORF">BC936DRAFT_143372</name>
</gene>
<dbReference type="OrthoDB" id="5374688at2759"/>
<sequence length="350" mass="38584">MLAVYSTKNTCLILPNSSIYTTYCGDLQLPLCSLWWAFWQSTLQYTTFLHLPHFLFPSSAFPHRAHTTNTCLSRVAARASLRILCSPILTCAAAQAFPPTGDAQSEFLDRNRKPGKKVLECLVECGEDLCLISGGDGLACRVGGGEDGGEFLGRGALDAEVLEDFIWERLREELRGAIANTVDDLVSKHKDDCQRLQDKLDQATLVVESSLLQKGSRSKEIAFIHRNSLRHQSSPSRTFTSLGPALFMRLKSLLASNGGSYYYIQSKWDPTPFDYSSAVNSRFAQCLAPLHKGYVKPDDYLSFLGGDSLTSTLRRVVLESAGYGIVVECQRASEDFPLSSAIDSPHDHVG</sequence>
<keyword evidence="2" id="KW-1185">Reference proteome</keyword>
<dbReference type="Proteomes" id="UP000268093">
    <property type="component" value="Unassembled WGS sequence"/>
</dbReference>
<dbReference type="AlphaFoldDB" id="A0A433DDX6"/>
<comment type="caution">
    <text evidence="1">The sequence shown here is derived from an EMBL/GenBank/DDBJ whole genome shotgun (WGS) entry which is preliminary data.</text>
</comment>
<organism evidence="1 2">
    <name type="scientific">Jimgerdemannia flammicorona</name>
    <dbReference type="NCBI Taxonomy" id="994334"/>
    <lineage>
        <taxon>Eukaryota</taxon>
        <taxon>Fungi</taxon>
        <taxon>Fungi incertae sedis</taxon>
        <taxon>Mucoromycota</taxon>
        <taxon>Mucoromycotina</taxon>
        <taxon>Endogonomycetes</taxon>
        <taxon>Endogonales</taxon>
        <taxon>Endogonaceae</taxon>
        <taxon>Jimgerdemannia</taxon>
    </lineage>
</organism>
<evidence type="ECO:0000313" key="1">
    <source>
        <dbReference type="EMBL" id="RUP49060.1"/>
    </source>
</evidence>
<accession>A0A433DDX6</accession>
<reference evidence="1 2" key="1">
    <citation type="journal article" date="2018" name="New Phytol.">
        <title>Phylogenomics of Endogonaceae and evolution of mycorrhizas within Mucoromycota.</title>
        <authorList>
            <person name="Chang Y."/>
            <person name="Desiro A."/>
            <person name="Na H."/>
            <person name="Sandor L."/>
            <person name="Lipzen A."/>
            <person name="Clum A."/>
            <person name="Barry K."/>
            <person name="Grigoriev I.V."/>
            <person name="Martin F.M."/>
            <person name="Stajich J.E."/>
            <person name="Smith M.E."/>
            <person name="Bonito G."/>
            <person name="Spatafora J.W."/>
        </authorList>
    </citation>
    <scope>NUCLEOTIDE SEQUENCE [LARGE SCALE GENOMIC DNA]</scope>
    <source>
        <strain evidence="1 2">GMNB39</strain>
    </source>
</reference>
<dbReference type="EMBL" id="RBNI01002650">
    <property type="protein sequence ID" value="RUP49060.1"/>
    <property type="molecule type" value="Genomic_DNA"/>
</dbReference>
<protein>
    <submittedName>
        <fullName evidence="1">Uncharacterized protein</fullName>
    </submittedName>
</protein>
<evidence type="ECO:0000313" key="2">
    <source>
        <dbReference type="Proteomes" id="UP000268093"/>
    </source>
</evidence>